<dbReference type="InterPro" id="IPR036890">
    <property type="entry name" value="HATPase_C_sf"/>
</dbReference>
<dbReference type="InterPro" id="IPR003594">
    <property type="entry name" value="HATPase_dom"/>
</dbReference>
<dbReference type="AlphaFoldDB" id="A0A6A3AQ38"/>
<keyword evidence="3 4" id="KW-0597">Phosphoprotein</keyword>
<dbReference type="CDD" id="cd00082">
    <property type="entry name" value="HisKA"/>
    <property type="match status" value="1"/>
</dbReference>
<evidence type="ECO:0000313" key="9">
    <source>
        <dbReference type="Proteomes" id="UP000436088"/>
    </source>
</evidence>
<dbReference type="SUPFAM" id="SSF47384">
    <property type="entry name" value="Homodimeric domain of signal transducing histidine kinase"/>
    <property type="match status" value="1"/>
</dbReference>
<feature type="transmembrane region" description="Helical" evidence="5">
    <location>
        <begin position="50"/>
        <end position="72"/>
    </location>
</feature>
<dbReference type="Gene3D" id="1.10.287.130">
    <property type="match status" value="1"/>
</dbReference>
<dbReference type="SUPFAM" id="SSF55874">
    <property type="entry name" value="ATPase domain of HSP90 chaperone/DNA topoisomerase II/histidine kinase"/>
    <property type="match status" value="1"/>
</dbReference>
<dbReference type="InterPro" id="IPR036097">
    <property type="entry name" value="HisK_dim/P_sf"/>
</dbReference>
<dbReference type="PROSITE" id="PS50109">
    <property type="entry name" value="HIS_KIN"/>
    <property type="match status" value="1"/>
</dbReference>
<accession>A0A6A3AQ38</accession>
<feature type="domain" description="Response regulatory" evidence="7">
    <location>
        <begin position="544"/>
        <end position="681"/>
    </location>
</feature>
<evidence type="ECO:0000259" key="6">
    <source>
        <dbReference type="PROSITE" id="PS50109"/>
    </source>
</evidence>
<dbReference type="InterPro" id="IPR001789">
    <property type="entry name" value="Sig_transdc_resp-reg_receiver"/>
</dbReference>
<feature type="modified residue" description="4-aspartylphosphate" evidence="4">
    <location>
        <position position="594"/>
    </location>
</feature>
<dbReference type="InterPro" id="IPR000836">
    <property type="entry name" value="PRTase_dom"/>
</dbReference>
<dbReference type="SUPFAM" id="SSF52172">
    <property type="entry name" value="CheY-like"/>
    <property type="match status" value="2"/>
</dbReference>
<dbReference type="SMART" id="SM00388">
    <property type="entry name" value="HisKA"/>
    <property type="match status" value="1"/>
</dbReference>
<organism evidence="8 9">
    <name type="scientific">Hibiscus syriacus</name>
    <name type="common">Rose of Sharon</name>
    <dbReference type="NCBI Taxonomy" id="106335"/>
    <lineage>
        <taxon>Eukaryota</taxon>
        <taxon>Viridiplantae</taxon>
        <taxon>Streptophyta</taxon>
        <taxon>Embryophyta</taxon>
        <taxon>Tracheophyta</taxon>
        <taxon>Spermatophyta</taxon>
        <taxon>Magnoliopsida</taxon>
        <taxon>eudicotyledons</taxon>
        <taxon>Gunneridae</taxon>
        <taxon>Pentapetalae</taxon>
        <taxon>rosids</taxon>
        <taxon>malvids</taxon>
        <taxon>Malvales</taxon>
        <taxon>Malvaceae</taxon>
        <taxon>Malvoideae</taxon>
        <taxon>Hibiscus</taxon>
    </lineage>
</organism>
<keyword evidence="8" id="KW-0418">Kinase</keyword>
<dbReference type="PANTHER" id="PTHR43719">
    <property type="entry name" value="TWO-COMPONENT HISTIDINE KINASE"/>
    <property type="match status" value="1"/>
</dbReference>
<dbReference type="InterPro" id="IPR003661">
    <property type="entry name" value="HisK_dim/P_dom"/>
</dbReference>
<keyword evidence="5" id="KW-1133">Transmembrane helix</keyword>
<dbReference type="CDD" id="cd06223">
    <property type="entry name" value="PRTases_typeI"/>
    <property type="match status" value="1"/>
</dbReference>
<dbReference type="Pfam" id="PF00512">
    <property type="entry name" value="HisKA"/>
    <property type="match status" value="1"/>
</dbReference>
<dbReference type="InterPro" id="IPR056839">
    <property type="entry name" value="Receiver_AHK4/CRE1_1st"/>
</dbReference>
<dbReference type="PANTHER" id="PTHR43719:SF73">
    <property type="entry name" value="HISTIDINE KINASE 3"/>
    <property type="match status" value="1"/>
</dbReference>
<dbReference type="PROSITE" id="PS50110">
    <property type="entry name" value="RESPONSE_REGULATORY"/>
    <property type="match status" value="1"/>
</dbReference>
<dbReference type="Gene3D" id="3.30.565.10">
    <property type="entry name" value="Histidine kinase-like ATPase, C-terminal domain"/>
    <property type="match status" value="1"/>
</dbReference>
<feature type="domain" description="Histidine kinase" evidence="6">
    <location>
        <begin position="109"/>
        <end position="369"/>
    </location>
</feature>
<dbReference type="InterPro" id="IPR004358">
    <property type="entry name" value="Sig_transdc_His_kin-like_C"/>
</dbReference>
<evidence type="ECO:0000256" key="1">
    <source>
        <dbReference type="ARBA" id="ARBA00000085"/>
    </source>
</evidence>
<dbReference type="Pfam" id="PF02518">
    <property type="entry name" value="HATPase_c"/>
    <property type="match status" value="1"/>
</dbReference>
<gene>
    <name evidence="8" type="ORF">F3Y22_tig00110429pilonHSYRG01390</name>
</gene>
<name>A0A6A3AQ38_HIBSY</name>
<dbReference type="InterPro" id="IPR005467">
    <property type="entry name" value="His_kinase_dom"/>
</dbReference>
<dbReference type="InterPro" id="IPR050956">
    <property type="entry name" value="2C_system_His_kinase"/>
</dbReference>
<dbReference type="CDD" id="cd17546">
    <property type="entry name" value="REC_hyHK_CKI1_RcsC-like"/>
    <property type="match status" value="1"/>
</dbReference>
<evidence type="ECO:0000313" key="8">
    <source>
        <dbReference type="EMBL" id="KAE8705477.1"/>
    </source>
</evidence>
<reference evidence="8" key="1">
    <citation type="submission" date="2019-09" db="EMBL/GenBank/DDBJ databases">
        <title>Draft genome information of white flower Hibiscus syriacus.</title>
        <authorList>
            <person name="Kim Y.-M."/>
        </authorList>
    </citation>
    <scope>NUCLEOTIDE SEQUENCE [LARGE SCALE GENOMIC DNA]</scope>
    <source>
        <strain evidence="8">YM2019G1</strain>
    </source>
</reference>
<dbReference type="InterPro" id="IPR011006">
    <property type="entry name" value="CheY-like_superfamily"/>
</dbReference>
<dbReference type="Proteomes" id="UP000436088">
    <property type="component" value="Unassembled WGS sequence"/>
</dbReference>
<comment type="catalytic activity">
    <reaction evidence="1">
        <text>ATP + protein L-histidine = ADP + protein N-phospho-L-histidine.</text>
        <dbReference type="EC" id="2.7.13.3"/>
    </reaction>
</comment>
<dbReference type="Pfam" id="PF24896">
    <property type="entry name" value="Receiver_CRE1"/>
    <property type="match status" value="1"/>
</dbReference>
<dbReference type="EMBL" id="VEPZ02000982">
    <property type="protein sequence ID" value="KAE8705477.1"/>
    <property type="molecule type" value="Genomic_DNA"/>
</dbReference>
<keyword evidence="5" id="KW-0812">Transmembrane</keyword>
<keyword evidence="5" id="KW-0472">Membrane</keyword>
<dbReference type="GO" id="GO:0000155">
    <property type="term" value="F:phosphorelay sensor kinase activity"/>
    <property type="evidence" value="ECO:0007669"/>
    <property type="project" value="InterPro"/>
</dbReference>
<comment type="caution">
    <text evidence="8">The sequence shown here is derived from an EMBL/GenBank/DDBJ whole genome shotgun (WGS) entry which is preliminary data.</text>
</comment>
<dbReference type="SMART" id="SM00387">
    <property type="entry name" value="HATPase_c"/>
    <property type="match status" value="1"/>
</dbReference>
<evidence type="ECO:0000256" key="3">
    <source>
        <dbReference type="ARBA" id="ARBA00022553"/>
    </source>
</evidence>
<dbReference type="Gene3D" id="3.30.450.350">
    <property type="entry name" value="CHASE domain"/>
    <property type="match status" value="1"/>
</dbReference>
<evidence type="ECO:0000256" key="2">
    <source>
        <dbReference type="ARBA" id="ARBA00012438"/>
    </source>
</evidence>
<proteinExistence type="predicted"/>
<dbReference type="FunFam" id="1.10.287.130:FF:000015">
    <property type="entry name" value="Histidine kinase 4"/>
    <property type="match status" value="1"/>
</dbReference>
<dbReference type="SMART" id="SM00448">
    <property type="entry name" value="REC"/>
    <property type="match status" value="1"/>
</dbReference>
<dbReference type="GO" id="GO:0005634">
    <property type="term" value="C:nucleus"/>
    <property type="evidence" value="ECO:0007669"/>
    <property type="project" value="TreeGrafter"/>
</dbReference>
<keyword evidence="8" id="KW-0808">Transferase</keyword>
<keyword evidence="9" id="KW-1185">Reference proteome</keyword>
<dbReference type="PRINTS" id="PR00344">
    <property type="entry name" value="BCTRLSENSOR"/>
</dbReference>
<evidence type="ECO:0000259" key="7">
    <source>
        <dbReference type="PROSITE" id="PS50110"/>
    </source>
</evidence>
<dbReference type="Gene3D" id="3.40.50.2300">
    <property type="match status" value="1"/>
</dbReference>
<sequence length="682" mass="75343">MFDTSNQSYPISMYGSNASNDGLEHVSHLNFGDPFRKHEMRCRFKQKPPWPWLAITTSIGILVIALLVGQIFHATVNRIAKVEDDCHKMMELKKQAEAADVAKSQFLATVSHEIRTPMNGVLGMLDMLMDTVLDVTQLDYVRTAQASGKALIALINEVLDQAKIESGKLELEEVQFDLRAILDDVLSLFSGKSQDKGVELAVYISDRVPKMLIGDPGRFRQIITNLMGNSIKFTEKGHILVTVHLVEEVIDSIEVETECSSKNTLSGFPVADRRRSWKGFRTFGQKGSVHNINLIVSVEDTGEGIPWESQPHVFTPFMQVGPSVSRTHGGTGIGLSISKCLVDLMNGEICFVSIPNVGSTFTFTAVFASGSSSSKENKSQQINSQSNTVSSEFHGMRALVMDPRLVRSKVSTYHIRRLGIHVEVVSDWKQGISIINRGSNAIHMVLIEQEVRDKDLNSLNLFLNNLEKIGHGTPPKVFLLSNSINSSRGNTATGACDLTIVSKPLRASMLAASLQRAMGIGNKGNTSNAELPSLSLRNLLLGRKILIVDDNNVNLKVAAGALKKYGADVVSVTRGIASIELLTPPHQFDACFMDIQMPEIDGFETTRRIRDVEQNINNHIQFGERSVDACNNVSNWHVPILAMTADVIQATHEECLRCGMDGYVSKPFEAEQLYREVSRFFQ</sequence>
<evidence type="ECO:0000256" key="4">
    <source>
        <dbReference type="PROSITE-ProRule" id="PRU00169"/>
    </source>
</evidence>
<dbReference type="InterPro" id="IPR042240">
    <property type="entry name" value="CHASE_sf"/>
</dbReference>
<dbReference type="Pfam" id="PF00072">
    <property type="entry name" value="Response_reg"/>
    <property type="match status" value="1"/>
</dbReference>
<protein>
    <recommendedName>
        <fullName evidence="2">histidine kinase</fullName>
        <ecNumber evidence="2">2.7.13.3</ecNumber>
    </recommendedName>
</protein>
<dbReference type="EC" id="2.7.13.3" evidence="2"/>
<evidence type="ECO:0000256" key="5">
    <source>
        <dbReference type="SAM" id="Phobius"/>
    </source>
</evidence>
<dbReference type="CDD" id="cd16922">
    <property type="entry name" value="HATPase_EvgS-ArcB-TorS-like"/>
    <property type="match status" value="1"/>
</dbReference>